<dbReference type="Pfam" id="PF00083">
    <property type="entry name" value="Sugar_tr"/>
    <property type="match status" value="2"/>
</dbReference>
<feature type="transmembrane region" description="Helical" evidence="7">
    <location>
        <begin position="126"/>
        <end position="147"/>
    </location>
</feature>
<evidence type="ECO:0000256" key="4">
    <source>
        <dbReference type="ARBA" id="ARBA00022692"/>
    </source>
</evidence>
<name>K7RQC5_ACIA4</name>
<dbReference type="InterPro" id="IPR005829">
    <property type="entry name" value="Sugar_transporter_CS"/>
</dbReference>
<protein>
    <submittedName>
        <fullName evidence="9">IolT2 (Myo-inositol transporter iolT2)</fullName>
    </submittedName>
</protein>
<keyword evidence="6 7" id="KW-0472">Membrane</keyword>
<dbReference type="HOGENOM" id="CLU_001265_30_5_11"/>
<dbReference type="GO" id="GO:0005886">
    <property type="term" value="C:plasma membrane"/>
    <property type="evidence" value="ECO:0007669"/>
    <property type="project" value="UniProtKB-SubCell"/>
</dbReference>
<dbReference type="KEGG" id="pbo:PACID_06520"/>
<dbReference type="RefSeq" id="WP_015069404.1">
    <property type="nucleotide sequence ID" value="NC_019395.1"/>
</dbReference>
<dbReference type="eggNOG" id="COG2814">
    <property type="taxonomic scope" value="Bacteria"/>
</dbReference>
<comment type="subcellular location">
    <subcellularLocation>
        <location evidence="1">Cell membrane</location>
        <topology evidence="1">Multi-pass membrane protein</topology>
    </subcellularLocation>
</comment>
<evidence type="ECO:0000313" key="10">
    <source>
        <dbReference type="Proteomes" id="UP000000214"/>
    </source>
</evidence>
<dbReference type="AlphaFoldDB" id="K7RQC5"/>
<evidence type="ECO:0000256" key="6">
    <source>
        <dbReference type="ARBA" id="ARBA00023136"/>
    </source>
</evidence>
<feature type="transmembrane region" description="Helical" evidence="7">
    <location>
        <begin position="329"/>
        <end position="351"/>
    </location>
</feature>
<keyword evidence="5 7" id="KW-1133">Transmembrane helix</keyword>
<dbReference type="STRING" id="1171373.PACID_06520"/>
<organism evidence="9 10">
    <name type="scientific">Acidipropionibacterium acidipropionici (strain ATCC 4875 / DSM 20272 / JCM 6432 / NBRC 12425 / NCIMB 8070 / 4)</name>
    <name type="common">Propionibacterium acidipropionici</name>
    <dbReference type="NCBI Taxonomy" id="1171373"/>
    <lineage>
        <taxon>Bacteria</taxon>
        <taxon>Bacillati</taxon>
        <taxon>Actinomycetota</taxon>
        <taxon>Actinomycetes</taxon>
        <taxon>Propionibacteriales</taxon>
        <taxon>Propionibacteriaceae</taxon>
        <taxon>Acidipropionibacterium</taxon>
    </lineage>
</organism>
<proteinExistence type="inferred from homology"/>
<dbReference type="InterPro" id="IPR005828">
    <property type="entry name" value="MFS_sugar_transport-like"/>
</dbReference>
<feature type="transmembrane region" description="Helical" evidence="7">
    <location>
        <begin position="396"/>
        <end position="419"/>
    </location>
</feature>
<dbReference type="GO" id="GO:0022857">
    <property type="term" value="F:transmembrane transporter activity"/>
    <property type="evidence" value="ECO:0007669"/>
    <property type="project" value="InterPro"/>
</dbReference>
<feature type="domain" description="Major facilitator superfamily (MFS) profile" evidence="8">
    <location>
        <begin position="30"/>
        <end position="526"/>
    </location>
</feature>
<feature type="transmembrane region" description="Helical" evidence="7">
    <location>
        <begin position="30"/>
        <end position="52"/>
    </location>
</feature>
<evidence type="ECO:0000256" key="5">
    <source>
        <dbReference type="ARBA" id="ARBA00022989"/>
    </source>
</evidence>
<dbReference type="PROSITE" id="PS00216">
    <property type="entry name" value="SUGAR_TRANSPORT_1"/>
    <property type="match status" value="1"/>
</dbReference>
<dbReference type="PANTHER" id="PTHR48020">
    <property type="entry name" value="PROTON MYO-INOSITOL COTRANSPORTER"/>
    <property type="match status" value="1"/>
</dbReference>
<keyword evidence="4 7" id="KW-0812">Transmembrane</keyword>
<dbReference type="InterPro" id="IPR003663">
    <property type="entry name" value="Sugar/inositol_transpt"/>
</dbReference>
<dbReference type="Proteomes" id="UP000000214">
    <property type="component" value="Chromosome"/>
</dbReference>
<dbReference type="EMBL" id="CP003493">
    <property type="protein sequence ID" value="AFV88491.1"/>
    <property type="molecule type" value="Genomic_DNA"/>
</dbReference>
<dbReference type="Gene3D" id="1.20.1250.20">
    <property type="entry name" value="MFS general substrate transporter like domains"/>
    <property type="match status" value="2"/>
</dbReference>
<dbReference type="PANTHER" id="PTHR48020:SF12">
    <property type="entry name" value="PROTON MYO-INOSITOL COTRANSPORTER"/>
    <property type="match status" value="1"/>
</dbReference>
<feature type="transmembrane region" description="Helical" evidence="7">
    <location>
        <begin position="501"/>
        <end position="519"/>
    </location>
</feature>
<dbReference type="InterPro" id="IPR050814">
    <property type="entry name" value="Myo-inositol_Transporter"/>
</dbReference>
<feature type="transmembrane region" description="Helical" evidence="7">
    <location>
        <begin position="102"/>
        <end position="120"/>
    </location>
</feature>
<evidence type="ECO:0000256" key="3">
    <source>
        <dbReference type="ARBA" id="ARBA00022448"/>
    </source>
</evidence>
<dbReference type="InterPro" id="IPR020846">
    <property type="entry name" value="MFS_dom"/>
</dbReference>
<feature type="transmembrane region" description="Helical" evidence="7">
    <location>
        <begin position="159"/>
        <end position="181"/>
    </location>
</feature>
<evidence type="ECO:0000256" key="2">
    <source>
        <dbReference type="ARBA" id="ARBA00010992"/>
    </source>
</evidence>
<feature type="transmembrane region" description="Helical" evidence="7">
    <location>
        <begin position="72"/>
        <end position="90"/>
    </location>
</feature>
<keyword evidence="3" id="KW-0813">Transport</keyword>
<feature type="transmembrane region" description="Helical" evidence="7">
    <location>
        <begin position="371"/>
        <end position="389"/>
    </location>
</feature>
<gene>
    <name evidence="9" type="ordered locus">PACID_06520</name>
</gene>
<feature type="transmembrane region" description="Helical" evidence="7">
    <location>
        <begin position="471"/>
        <end position="495"/>
    </location>
</feature>
<feature type="transmembrane region" description="Helical" evidence="7">
    <location>
        <begin position="431"/>
        <end position="459"/>
    </location>
</feature>
<dbReference type="PATRIC" id="fig|1171373.8.peg.659"/>
<evidence type="ECO:0000256" key="7">
    <source>
        <dbReference type="SAM" id="Phobius"/>
    </source>
</evidence>
<evidence type="ECO:0000259" key="8">
    <source>
        <dbReference type="PROSITE" id="PS50850"/>
    </source>
</evidence>
<evidence type="ECO:0000256" key="1">
    <source>
        <dbReference type="ARBA" id="ARBA00004651"/>
    </source>
</evidence>
<sequence>MGAQTPSGVDVEQLCSEVAPSGKHHRILPVALSATLGSILFGYDTGVISGALPYMYMPGVAKGLHITAVEEGGVTAILAVGAAFGAILGGRLSDRYGRRHNLLMLAFIFLGVAIGAAVSPNVWWLYAFRFIMGFAVGGASATVPVYLSETAPRHIRGSIVAMDQFMIVLGQLIAFSVNGVVAQASGGPELTVTSDPSGTLSPGVHTWDSVLNLAASHGGTMSAAAWNQFVANLSISGGNGGTWRIMILICSVPAIALWICMHRMPESPRWYATQKRYYDFVGSLKRIRPADSPDLVTEAREGIALSDSLENADRATLKDLFTTPWLRRIFWIGLVLSLANKTSGVDTVMFYAPKVLSYAGLDTSASITLQIVNGVVGIAGALIGILIMSKLPRRRVLLTALGLCAAILLAIAGLFAFVIEPRLAAGGRPPLGVAVAVLMLMALFMLVVQGGNGTVVWALLGEIFPSQIRGLASGIVIAAGWIASAITMFAFPSMMAGIGGGYSYLVFAAINILWLVILAKIMPETSGKSLEEVEVEFRGVSGTEDLARAGDTSV</sequence>
<evidence type="ECO:0000313" key="9">
    <source>
        <dbReference type="EMBL" id="AFV88491.1"/>
    </source>
</evidence>
<comment type="similarity">
    <text evidence="2">Belongs to the major facilitator superfamily. Sugar transporter (TC 2.A.1.1) family.</text>
</comment>
<dbReference type="SUPFAM" id="SSF103473">
    <property type="entry name" value="MFS general substrate transporter"/>
    <property type="match status" value="1"/>
</dbReference>
<reference evidence="9 10" key="1">
    <citation type="journal article" date="2012" name="BMC Genomics">
        <title>The genome sequence of Propionibacterium acidipropionici provides insights into its biotechnological and industrial potential.</title>
        <authorList>
            <person name="Parizzi L.P."/>
            <person name="Grassi M.C."/>
            <person name="Llerena L.A."/>
            <person name="Carazzolle M.F."/>
            <person name="Queiroz V.L."/>
            <person name="Lunardi I."/>
            <person name="Zeidler A.F."/>
            <person name="Teixeira P.J."/>
            <person name="Mieczkowski P."/>
            <person name="Rincones J."/>
            <person name="Pereira G.A."/>
        </authorList>
    </citation>
    <scope>NUCLEOTIDE SEQUENCE [LARGE SCALE GENOMIC DNA]</scope>
    <source>
        <strain evidence="10">ATCC 4875 / DSM 20272 / JCM 6432 / NBRC 12425 / NCIMB 8070</strain>
    </source>
</reference>
<dbReference type="PROSITE" id="PS00217">
    <property type="entry name" value="SUGAR_TRANSPORT_2"/>
    <property type="match status" value="1"/>
</dbReference>
<feature type="transmembrane region" description="Helical" evidence="7">
    <location>
        <begin position="243"/>
        <end position="261"/>
    </location>
</feature>
<accession>K7RQC5</accession>
<dbReference type="InterPro" id="IPR036259">
    <property type="entry name" value="MFS_trans_sf"/>
</dbReference>
<dbReference type="PROSITE" id="PS50850">
    <property type="entry name" value="MFS"/>
    <property type="match status" value="1"/>
</dbReference>
<dbReference type="PRINTS" id="PR00171">
    <property type="entry name" value="SUGRTRNSPORT"/>
</dbReference>